<dbReference type="Gene3D" id="3.10.100.10">
    <property type="entry name" value="Mannose-Binding Protein A, subunit A"/>
    <property type="match status" value="1"/>
</dbReference>
<keyword evidence="1" id="KW-0732">Signal</keyword>
<feature type="chain" id="PRO_5010611186" description="Lectin" evidence="1">
    <location>
        <begin position="24"/>
        <end position="224"/>
    </location>
</feature>
<reference evidence="2 4" key="1">
    <citation type="journal article" date="2014" name="BMC Genomics">
        <title>The genome of the intracellular bacterium of the coastal bivalve, Solemya velum: a blueprint for thriving in and out of symbiosis.</title>
        <authorList>
            <person name="Dmytrenko O."/>
            <person name="Russell S.L."/>
            <person name="Loo W.T."/>
            <person name="Fontanez K.M."/>
            <person name="Liao L."/>
            <person name="Roeselers G."/>
            <person name="Sharma R."/>
            <person name="Stewart F.J."/>
            <person name="Newton I.L."/>
            <person name="Woyke T."/>
            <person name="Wu D."/>
            <person name="Lang J.M."/>
            <person name="Eisen J.A."/>
            <person name="Cavanaugh C.M."/>
        </authorList>
    </citation>
    <scope>NUCLEOTIDE SEQUENCE [LARGE SCALE GENOMIC DNA]</scope>
    <source>
        <strain evidence="2 4">WH</strain>
    </source>
</reference>
<comment type="caution">
    <text evidence="2">The sequence shown here is derived from an EMBL/GenBank/DDBJ whole genome shotgun (WGS) entry which is preliminary data.</text>
</comment>
<feature type="signal peptide" evidence="1">
    <location>
        <begin position="1"/>
        <end position="23"/>
    </location>
</feature>
<evidence type="ECO:0008006" key="6">
    <source>
        <dbReference type="Google" id="ProtNLM"/>
    </source>
</evidence>
<dbReference type="InterPro" id="IPR016186">
    <property type="entry name" value="C-type_lectin-like/link_sf"/>
</dbReference>
<gene>
    <name evidence="3" type="ORF">BOV88_11020</name>
    <name evidence="2" type="ORF">JV46_04600</name>
</gene>
<evidence type="ECO:0000313" key="5">
    <source>
        <dbReference type="Proteomes" id="UP000190962"/>
    </source>
</evidence>
<dbReference type="RefSeq" id="WP_043117224.1">
    <property type="nucleotide sequence ID" value="NZ_JRAA01000002.1"/>
</dbReference>
<dbReference type="PATRIC" id="fig|2340.3.peg.1634"/>
<dbReference type="GeneID" id="86992504"/>
<keyword evidence="4" id="KW-1185">Reference proteome</keyword>
<evidence type="ECO:0000313" key="2">
    <source>
        <dbReference type="EMBL" id="KHF25000.1"/>
    </source>
</evidence>
<dbReference type="AlphaFoldDB" id="A0A0B0H7C1"/>
<dbReference type="EMBL" id="MPNX01000018">
    <property type="protein sequence ID" value="OOY34291.1"/>
    <property type="molecule type" value="Genomic_DNA"/>
</dbReference>
<dbReference type="InterPro" id="IPR016187">
    <property type="entry name" value="CTDL_fold"/>
</dbReference>
<dbReference type="EMBL" id="JRAA01000002">
    <property type="protein sequence ID" value="KHF25000.1"/>
    <property type="molecule type" value="Genomic_DNA"/>
</dbReference>
<evidence type="ECO:0000313" key="4">
    <source>
        <dbReference type="Proteomes" id="UP000030856"/>
    </source>
</evidence>
<dbReference type="Proteomes" id="UP000190962">
    <property type="component" value="Unassembled WGS sequence"/>
</dbReference>
<dbReference type="eggNOG" id="ENOG502ZBM7">
    <property type="taxonomic scope" value="Bacteria"/>
</dbReference>
<dbReference type="SUPFAM" id="SSF56436">
    <property type="entry name" value="C-type lectin-like"/>
    <property type="match status" value="1"/>
</dbReference>
<proteinExistence type="predicted"/>
<sequence>MKKSTMVLLVSLGTVALPVTATAMDSSMSFFVTSVGGGDGANFGGLDGADAHCQKLASTAGAGNKTWRAYLSTSGKIDFKNPENSVAAVHARDRIGNGPWHNAKGVLIASDVEQLHSNNTMNKETALSEKGNLVKDRGDKPNEHDILTGSRSDGTAFAPFTDTTCKDWTSNDKGSAVVGHHDVTGLNSDSWSKSWNFSHQSRGCSLKNLQATGGAGLIYCFAAD</sequence>
<accession>A0A0B0H7C1</accession>
<dbReference type="Proteomes" id="UP000030856">
    <property type="component" value="Unassembled WGS sequence"/>
</dbReference>
<evidence type="ECO:0000256" key="1">
    <source>
        <dbReference type="SAM" id="SignalP"/>
    </source>
</evidence>
<name>A0A0B0H7C1_SOVGS</name>
<protein>
    <recommendedName>
        <fullName evidence="6">Lectin</fullName>
    </recommendedName>
</protein>
<organism evidence="2 4">
    <name type="scientific">Solemya velum gill symbiont</name>
    <dbReference type="NCBI Taxonomy" id="2340"/>
    <lineage>
        <taxon>Bacteria</taxon>
        <taxon>Pseudomonadati</taxon>
        <taxon>Pseudomonadota</taxon>
        <taxon>Gammaproteobacteria</taxon>
        <taxon>sulfur-oxidizing symbionts</taxon>
    </lineage>
</organism>
<evidence type="ECO:0000313" key="3">
    <source>
        <dbReference type="EMBL" id="OOY34291.1"/>
    </source>
</evidence>
<dbReference type="OrthoDB" id="3078267at2"/>
<reference evidence="3 5" key="2">
    <citation type="submission" date="2016-11" db="EMBL/GenBank/DDBJ databases">
        <title>Mixed transmission modes and dynamic genome evolution in an obligate animal-bacterial symbiosis.</title>
        <authorList>
            <person name="Russell S.L."/>
            <person name="Corbett-Detig R.B."/>
            <person name="Cavanaugh C.M."/>
        </authorList>
    </citation>
    <scope>NUCLEOTIDE SEQUENCE [LARGE SCALE GENOMIC DNA]</scope>
    <source>
        <strain evidence="3">MA-KB16</strain>
    </source>
</reference>